<dbReference type="EMBL" id="CP061539">
    <property type="protein sequence ID" value="QNV36837.1"/>
    <property type="molecule type" value="Genomic_DNA"/>
</dbReference>
<evidence type="ECO:0000256" key="1">
    <source>
        <dbReference type="SAM" id="Coils"/>
    </source>
</evidence>
<organism evidence="2 3">
    <name type="scientific">Rothia terrae</name>
    <dbReference type="NCBI Taxonomy" id="396015"/>
    <lineage>
        <taxon>Bacteria</taxon>
        <taxon>Bacillati</taxon>
        <taxon>Actinomycetota</taxon>
        <taxon>Actinomycetes</taxon>
        <taxon>Micrococcales</taxon>
        <taxon>Micrococcaceae</taxon>
        <taxon>Rothia</taxon>
    </lineage>
</organism>
<sequence>MPTELGILTTSRCTYVLYAPNEREVLAVTNKSDDNTTVNLEEARKFGRVSEDNHVFVIVEGEDFVVGQVPEAKTADEALAYFARKFQNVESQVALLESRVENKAPAADTQKAVEQLASQLAKRDMVGDYTKLTERLAALTSKIAERAEEETKESEAKRAQALEAREAIVSEAEKIAAQDEDKIHWKNSSNRMNELFEEWKKVQRELFLPKAIEDELWKRFRAARTSFDKARRAHFSQLDAANAKAKKVKQGLIEEAEALSSSTDWAETTAKYRALMDRWKAAPRASRREDDALWAKFRAAQDKFFDARTAANAELDKEYEANLAVKEQLLQEARAILPVKDIKAAKAALEPILDRWDAAGRVPRKAVRRIEGELKKIQDEIHNAESAKWSKSDPEKKARANSMLTQLEGSIAGLEADLEKAQAGGNSNKIKKAQEALDARRQWLETLKASSSELNN</sequence>
<dbReference type="KEGG" id="rter:IDM49_06020"/>
<proteinExistence type="predicted"/>
<dbReference type="InterPro" id="IPR007139">
    <property type="entry name" value="DUF349"/>
</dbReference>
<keyword evidence="3" id="KW-1185">Reference proteome</keyword>
<reference evidence="2 3" key="1">
    <citation type="submission" date="2020-09" db="EMBL/GenBank/DDBJ databases">
        <title>Investigation of environmental microbes.</title>
        <authorList>
            <person name="Ou Y."/>
            <person name="Kang Q."/>
        </authorList>
    </citation>
    <scope>NUCLEOTIDE SEQUENCE [LARGE SCALE GENOMIC DNA]</scope>
    <source>
        <strain evidence="2 3">KJZ-14</strain>
    </source>
</reference>
<feature type="coiled-coil region" evidence="1">
    <location>
        <begin position="367"/>
        <end position="424"/>
    </location>
</feature>
<protein>
    <submittedName>
        <fullName evidence="2">DUF349 domain-containing protein</fullName>
    </submittedName>
</protein>
<dbReference type="Proteomes" id="UP000516404">
    <property type="component" value="Chromosome"/>
</dbReference>
<gene>
    <name evidence="2" type="ORF">IDM49_06020</name>
</gene>
<accession>A0A7H2BAZ1</accession>
<evidence type="ECO:0000313" key="2">
    <source>
        <dbReference type="EMBL" id="QNV36837.1"/>
    </source>
</evidence>
<dbReference type="Pfam" id="PF03993">
    <property type="entry name" value="DUF349"/>
    <property type="match status" value="3"/>
</dbReference>
<evidence type="ECO:0000313" key="3">
    <source>
        <dbReference type="Proteomes" id="UP000516404"/>
    </source>
</evidence>
<name>A0A7H2BAZ1_9MICC</name>
<dbReference type="AlphaFoldDB" id="A0A7H2BAZ1"/>
<keyword evidence="1" id="KW-0175">Coiled coil</keyword>
<feature type="coiled-coil region" evidence="1">
    <location>
        <begin position="129"/>
        <end position="164"/>
    </location>
</feature>